<evidence type="ECO:0000313" key="1">
    <source>
        <dbReference type="EMBL" id="KKR12455.1"/>
    </source>
</evidence>
<dbReference type="AlphaFoldDB" id="A0A0G0QPW8"/>
<organism evidence="1 2">
    <name type="scientific">Candidatus Falkowbacteria bacterium GW2011_GWA2_39_24</name>
    <dbReference type="NCBI Taxonomy" id="1618634"/>
    <lineage>
        <taxon>Bacteria</taxon>
        <taxon>Candidatus Falkowiibacteriota</taxon>
    </lineage>
</organism>
<sequence>MKQNGTIVADGTIGWDVTGSDSETGAIIFVPHTSYQDIEINGTDTFTVEMPTNVFTNGGTTTEQLTCTVDLGNSSSTNTDFWWYDVEGSDIVPYVGINTTDKIATTVSY</sequence>
<dbReference type="EMBL" id="LBWS01000054">
    <property type="protein sequence ID" value="KKR12455.1"/>
    <property type="molecule type" value="Genomic_DNA"/>
</dbReference>
<protein>
    <submittedName>
        <fullName evidence="1">Uncharacterized protein</fullName>
    </submittedName>
</protein>
<dbReference type="Proteomes" id="UP000034048">
    <property type="component" value="Unassembled WGS sequence"/>
</dbReference>
<reference evidence="1 2" key="1">
    <citation type="journal article" date="2015" name="Nature">
        <title>rRNA introns, odd ribosomes, and small enigmatic genomes across a large radiation of phyla.</title>
        <authorList>
            <person name="Brown C.T."/>
            <person name="Hug L.A."/>
            <person name="Thomas B.C."/>
            <person name="Sharon I."/>
            <person name="Castelle C.J."/>
            <person name="Singh A."/>
            <person name="Wilkins M.J."/>
            <person name="Williams K.H."/>
            <person name="Banfield J.F."/>
        </authorList>
    </citation>
    <scope>NUCLEOTIDE SEQUENCE [LARGE SCALE GENOMIC DNA]</scope>
</reference>
<comment type="caution">
    <text evidence="1">The sequence shown here is derived from an EMBL/GenBank/DDBJ whole genome shotgun (WGS) entry which is preliminary data.</text>
</comment>
<accession>A0A0G0QPW8</accession>
<gene>
    <name evidence="1" type="ORF">UT42_C0054G0002</name>
</gene>
<evidence type="ECO:0000313" key="2">
    <source>
        <dbReference type="Proteomes" id="UP000034048"/>
    </source>
</evidence>
<proteinExistence type="predicted"/>
<name>A0A0G0QPW8_9BACT</name>